<dbReference type="PANTHER" id="PTHR43071">
    <property type="entry name" value="2-AMINO-4-HYDROXY-6-HYDROXYMETHYLDIHYDROPTERIDINE PYROPHOSPHOKINASE"/>
    <property type="match status" value="1"/>
</dbReference>
<accession>A0A497E1V4</accession>
<evidence type="ECO:0000256" key="4">
    <source>
        <dbReference type="ARBA" id="ARBA00022741"/>
    </source>
</evidence>
<protein>
    <recommendedName>
        <fullName evidence="2">2-amino-4-hydroxy-6-hydroxymethyldihydropteridine diphosphokinase</fullName>
        <ecNumber evidence="2">2.7.6.3</ecNumber>
    </recommendedName>
</protein>
<dbReference type="AlphaFoldDB" id="A0A497E1V4"/>
<keyword evidence="4" id="KW-0547">Nucleotide-binding</keyword>
<dbReference type="Pfam" id="PF01288">
    <property type="entry name" value="HPPK"/>
    <property type="match status" value="1"/>
</dbReference>
<dbReference type="GO" id="GO:0003848">
    <property type="term" value="F:2-amino-4-hydroxy-6-hydroxymethyldihydropteridine diphosphokinase activity"/>
    <property type="evidence" value="ECO:0007669"/>
    <property type="project" value="UniProtKB-EC"/>
</dbReference>
<dbReference type="GO" id="GO:0016301">
    <property type="term" value="F:kinase activity"/>
    <property type="evidence" value="ECO:0007669"/>
    <property type="project" value="UniProtKB-KW"/>
</dbReference>
<dbReference type="NCBIfam" id="TIGR01498">
    <property type="entry name" value="folK"/>
    <property type="match status" value="1"/>
</dbReference>
<name>A0A497E1V4_UNCAE</name>
<proteinExistence type="predicted"/>
<comment type="pathway">
    <text evidence="1">Cofactor biosynthesis; tetrahydrofolate biosynthesis; 2-amino-4-hydroxy-6-hydroxymethyl-7,8-dihydropteridine diphosphate from 7,8-dihydroneopterin triphosphate: step 4/4.</text>
</comment>
<keyword evidence="7" id="KW-0289">Folate biosynthesis</keyword>
<dbReference type="SUPFAM" id="SSF55083">
    <property type="entry name" value="6-hydroxymethyl-7,8-dihydropterin pyrophosphokinase, HPPK"/>
    <property type="match status" value="1"/>
</dbReference>
<evidence type="ECO:0000256" key="7">
    <source>
        <dbReference type="ARBA" id="ARBA00022909"/>
    </source>
</evidence>
<sequence>MPLVYIGLGSNKGDKEKNIKKALGYLKKKIKVHKVSSLYLTEPVGVEGGWFVNCALEGETEKKPKNLLQELLQIEYRMGRRRTGTKGSRVIDLDLLLYGEMVSYEEDLILPHPRLHKRKFVLIPLIEINPHLYHPVLRKPLKAILNTLEDPHQVKKIIH</sequence>
<dbReference type="EC" id="2.7.6.3" evidence="2"/>
<evidence type="ECO:0000256" key="1">
    <source>
        <dbReference type="ARBA" id="ARBA00005051"/>
    </source>
</evidence>
<evidence type="ECO:0000259" key="8">
    <source>
        <dbReference type="Pfam" id="PF01288"/>
    </source>
</evidence>
<dbReference type="InterPro" id="IPR035907">
    <property type="entry name" value="Hppk_sf"/>
</dbReference>
<dbReference type="PANTHER" id="PTHR43071:SF1">
    <property type="entry name" value="2-AMINO-4-HYDROXY-6-HYDROXYMETHYLDIHYDROPTERIDINE PYROPHOSPHOKINASE"/>
    <property type="match status" value="1"/>
</dbReference>
<dbReference type="Gene3D" id="3.30.70.560">
    <property type="entry name" value="7,8-Dihydro-6-hydroxymethylpterin-pyrophosphokinase HPPK"/>
    <property type="match status" value="1"/>
</dbReference>
<keyword evidence="5 9" id="KW-0418">Kinase</keyword>
<evidence type="ECO:0000256" key="6">
    <source>
        <dbReference type="ARBA" id="ARBA00022840"/>
    </source>
</evidence>
<evidence type="ECO:0000313" key="10">
    <source>
        <dbReference type="Proteomes" id="UP000279422"/>
    </source>
</evidence>
<keyword evidence="6" id="KW-0067">ATP-binding</keyword>
<evidence type="ECO:0000256" key="3">
    <source>
        <dbReference type="ARBA" id="ARBA00022679"/>
    </source>
</evidence>
<organism evidence="9 10">
    <name type="scientific">Aerophobetes bacterium</name>
    <dbReference type="NCBI Taxonomy" id="2030807"/>
    <lineage>
        <taxon>Bacteria</taxon>
        <taxon>Candidatus Aerophobota</taxon>
    </lineage>
</organism>
<gene>
    <name evidence="9" type="primary">folK</name>
    <name evidence="9" type="ORF">DRJ00_07790</name>
</gene>
<dbReference type="GO" id="GO:0005524">
    <property type="term" value="F:ATP binding"/>
    <property type="evidence" value="ECO:0007669"/>
    <property type="project" value="UniProtKB-KW"/>
</dbReference>
<dbReference type="InterPro" id="IPR000550">
    <property type="entry name" value="Hppk"/>
</dbReference>
<dbReference type="UniPathway" id="UPA00077">
    <property type="reaction ID" value="UER00155"/>
</dbReference>
<dbReference type="Proteomes" id="UP000279422">
    <property type="component" value="Unassembled WGS sequence"/>
</dbReference>
<evidence type="ECO:0000313" key="9">
    <source>
        <dbReference type="EMBL" id="RLE07605.1"/>
    </source>
</evidence>
<dbReference type="GO" id="GO:0046654">
    <property type="term" value="P:tetrahydrofolate biosynthetic process"/>
    <property type="evidence" value="ECO:0007669"/>
    <property type="project" value="UniProtKB-UniPathway"/>
</dbReference>
<dbReference type="GO" id="GO:0046656">
    <property type="term" value="P:folic acid biosynthetic process"/>
    <property type="evidence" value="ECO:0007669"/>
    <property type="project" value="UniProtKB-KW"/>
</dbReference>
<feature type="domain" description="7,8-dihydro-6-hydroxymethylpterin-pyrophosphokinase" evidence="8">
    <location>
        <begin position="5"/>
        <end position="130"/>
    </location>
</feature>
<keyword evidence="3 9" id="KW-0808">Transferase</keyword>
<evidence type="ECO:0000256" key="2">
    <source>
        <dbReference type="ARBA" id="ARBA00013253"/>
    </source>
</evidence>
<reference evidence="9 10" key="1">
    <citation type="submission" date="2018-06" db="EMBL/GenBank/DDBJ databases">
        <title>Extensive metabolic versatility and redundancy in microbially diverse, dynamic hydrothermal sediments.</title>
        <authorList>
            <person name="Dombrowski N."/>
            <person name="Teske A."/>
            <person name="Baker B.J."/>
        </authorList>
    </citation>
    <scope>NUCLEOTIDE SEQUENCE [LARGE SCALE GENOMIC DNA]</scope>
    <source>
        <strain evidence="9">B47_G16</strain>
    </source>
</reference>
<comment type="caution">
    <text evidence="9">The sequence shown here is derived from an EMBL/GenBank/DDBJ whole genome shotgun (WGS) entry which is preliminary data.</text>
</comment>
<dbReference type="EMBL" id="QMPZ01000154">
    <property type="protein sequence ID" value="RLE07605.1"/>
    <property type="molecule type" value="Genomic_DNA"/>
</dbReference>
<evidence type="ECO:0000256" key="5">
    <source>
        <dbReference type="ARBA" id="ARBA00022777"/>
    </source>
</evidence>
<dbReference type="CDD" id="cd00483">
    <property type="entry name" value="HPPK"/>
    <property type="match status" value="1"/>
</dbReference>